<dbReference type="Proteomes" id="UP000184356">
    <property type="component" value="Unassembled WGS sequence"/>
</dbReference>
<dbReference type="PANTHER" id="PTHR42070:SF1">
    <property type="entry name" value="FILAMENT ASSOCIATED PROTEIN, PUTATIVE (AFU_ORTHOLOGUE AFUA_8G06630)-RELATED"/>
    <property type="match status" value="1"/>
</dbReference>
<evidence type="ECO:0000313" key="2">
    <source>
        <dbReference type="EMBL" id="OJJ52477.1"/>
    </source>
</evidence>
<dbReference type="GeneID" id="63761595"/>
<proteinExistence type="predicted"/>
<accession>A0A1L9SZA1</accession>
<organism evidence="2 3">
    <name type="scientific">Aspergillus sydowii CBS 593.65</name>
    <dbReference type="NCBI Taxonomy" id="1036612"/>
    <lineage>
        <taxon>Eukaryota</taxon>
        <taxon>Fungi</taxon>
        <taxon>Dikarya</taxon>
        <taxon>Ascomycota</taxon>
        <taxon>Pezizomycotina</taxon>
        <taxon>Eurotiomycetes</taxon>
        <taxon>Eurotiomycetidae</taxon>
        <taxon>Eurotiales</taxon>
        <taxon>Aspergillaceae</taxon>
        <taxon>Aspergillus</taxon>
        <taxon>Aspergillus subgen. Nidulantes</taxon>
    </lineage>
</organism>
<dbReference type="RefSeq" id="XP_040696283.1">
    <property type="nucleotide sequence ID" value="XM_040845522.1"/>
</dbReference>
<name>A0A1L9SZA1_9EURO</name>
<dbReference type="EMBL" id="KV878601">
    <property type="protein sequence ID" value="OJJ52477.1"/>
    <property type="molecule type" value="Genomic_DNA"/>
</dbReference>
<sequence length="143" mass="16261">MIRNYHEHESYQLERTRNNQRRSRARRRDYIATLEARIQSCEQSRREEAVRGPDEDRDAVDKLQRENARLSLLLEALGINKELQDSFPGTGGLSSLGQAVGEEAINSLQSGSFTSTPTVNLRYHPQLQQGLTDSVSCRRTSSQ</sequence>
<evidence type="ECO:0000313" key="3">
    <source>
        <dbReference type="Proteomes" id="UP000184356"/>
    </source>
</evidence>
<dbReference type="VEuPathDB" id="FungiDB:ASPSYDRAFT_37284"/>
<reference evidence="3" key="1">
    <citation type="journal article" date="2017" name="Genome Biol.">
        <title>Comparative genomics reveals high biological diversity and specific adaptations in the industrially and medically important fungal genus Aspergillus.</title>
        <authorList>
            <person name="de Vries R.P."/>
            <person name="Riley R."/>
            <person name="Wiebenga A."/>
            <person name="Aguilar-Osorio G."/>
            <person name="Amillis S."/>
            <person name="Uchima C.A."/>
            <person name="Anderluh G."/>
            <person name="Asadollahi M."/>
            <person name="Askin M."/>
            <person name="Barry K."/>
            <person name="Battaglia E."/>
            <person name="Bayram O."/>
            <person name="Benocci T."/>
            <person name="Braus-Stromeyer S.A."/>
            <person name="Caldana C."/>
            <person name="Canovas D."/>
            <person name="Cerqueira G.C."/>
            <person name="Chen F."/>
            <person name="Chen W."/>
            <person name="Choi C."/>
            <person name="Clum A."/>
            <person name="Dos Santos R.A."/>
            <person name="Damasio A.R."/>
            <person name="Diallinas G."/>
            <person name="Emri T."/>
            <person name="Fekete E."/>
            <person name="Flipphi M."/>
            <person name="Freyberg S."/>
            <person name="Gallo A."/>
            <person name="Gournas C."/>
            <person name="Habgood R."/>
            <person name="Hainaut M."/>
            <person name="Harispe M.L."/>
            <person name="Henrissat B."/>
            <person name="Hilden K.S."/>
            <person name="Hope R."/>
            <person name="Hossain A."/>
            <person name="Karabika E."/>
            <person name="Karaffa L."/>
            <person name="Karanyi Z."/>
            <person name="Krasevec N."/>
            <person name="Kuo A."/>
            <person name="Kusch H."/>
            <person name="LaButti K."/>
            <person name="Lagendijk E.L."/>
            <person name="Lapidus A."/>
            <person name="Levasseur A."/>
            <person name="Lindquist E."/>
            <person name="Lipzen A."/>
            <person name="Logrieco A.F."/>
            <person name="MacCabe A."/>
            <person name="Maekelae M.R."/>
            <person name="Malavazi I."/>
            <person name="Melin P."/>
            <person name="Meyer V."/>
            <person name="Mielnichuk N."/>
            <person name="Miskei M."/>
            <person name="Molnar A.P."/>
            <person name="Mule G."/>
            <person name="Ngan C.Y."/>
            <person name="Orejas M."/>
            <person name="Orosz E."/>
            <person name="Ouedraogo J.P."/>
            <person name="Overkamp K.M."/>
            <person name="Park H.-S."/>
            <person name="Perrone G."/>
            <person name="Piumi F."/>
            <person name="Punt P.J."/>
            <person name="Ram A.F."/>
            <person name="Ramon A."/>
            <person name="Rauscher S."/>
            <person name="Record E."/>
            <person name="Riano-Pachon D.M."/>
            <person name="Robert V."/>
            <person name="Roehrig J."/>
            <person name="Ruller R."/>
            <person name="Salamov A."/>
            <person name="Salih N.S."/>
            <person name="Samson R.A."/>
            <person name="Sandor E."/>
            <person name="Sanguinetti M."/>
            <person name="Schuetze T."/>
            <person name="Sepcic K."/>
            <person name="Shelest E."/>
            <person name="Sherlock G."/>
            <person name="Sophianopoulou V."/>
            <person name="Squina F.M."/>
            <person name="Sun H."/>
            <person name="Susca A."/>
            <person name="Todd R.B."/>
            <person name="Tsang A."/>
            <person name="Unkles S.E."/>
            <person name="van de Wiele N."/>
            <person name="van Rossen-Uffink D."/>
            <person name="Oliveira J.V."/>
            <person name="Vesth T.C."/>
            <person name="Visser J."/>
            <person name="Yu J.-H."/>
            <person name="Zhou M."/>
            <person name="Andersen M.R."/>
            <person name="Archer D.B."/>
            <person name="Baker S.E."/>
            <person name="Benoit I."/>
            <person name="Brakhage A.A."/>
            <person name="Braus G.H."/>
            <person name="Fischer R."/>
            <person name="Frisvad J.C."/>
            <person name="Goldman G.H."/>
            <person name="Houbraken J."/>
            <person name="Oakley B."/>
            <person name="Pocsi I."/>
            <person name="Scazzocchio C."/>
            <person name="Seiboth B."/>
            <person name="vanKuyk P.A."/>
            <person name="Wortman J."/>
            <person name="Dyer P.S."/>
            <person name="Grigoriev I.V."/>
        </authorList>
    </citation>
    <scope>NUCLEOTIDE SEQUENCE [LARGE SCALE GENOMIC DNA]</scope>
    <source>
        <strain evidence="3">CBS 593.65</strain>
    </source>
</reference>
<feature type="region of interest" description="Disordered" evidence="1">
    <location>
        <begin position="1"/>
        <end position="26"/>
    </location>
</feature>
<dbReference type="PANTHER" id="PTHR42070">
    <property type="entry name" value="FILAMENT ASSOCIATED PROTEIN, PUTATIVE (AFU_ORTHOLOGUE AFUA_8G06630)-RELATED"/>
    <property type="match status" value="1"/>
</dbReference>
<evidence type="ECO:0008006" key="4">
    <source>
        <dbReference type="Google" id="ProtNLM"/>
    </source>
</evidence>
<feature type="region of interest" description="Disordered" evidence="1">
    <location>
        <begin position="42"/>
        <end position="61"/>
    </location>
</feature>
<keyword evidence="3" id="KW-1185">Reference proteome</keyword>
<dbReference type="STRING" id="1036612.A0A1L9SZA1"/>
<dbReference type="OrthoDB" id="4505928at2759"/>
<gene>
    <name evidence="2" type="ORF">ASPSYDRAFT_37284</name>
</gene>
<evidence type="ECO:0000256" key="1">
    <source>
        <dbReference type="SAM" id="MobiDB-lite"/>
    </source>
</evidence>
<feature type="compositionally biased region" description="Basic and acidic residues" evidence="1">
    <location>
        <begin position="43"/>
        <end position="61"/>
    </location>
</feature>
<dbReference type="AlphaFoldDB" id="A0A1L9SZA1"/>
<protein>
    <recommendedName>
        <fullName evidence="4">BZIP domain-containing protein</fullName>
    </recommendedName>
</protein>
<feature type="compositionally biased region" description="Basic and acidic residues" evidence="1">
    <location>
        <begin position="1"/>
        <end position="17"/>
    </location>
</feature>